<gene>
    <name evidence="2" type="ORF">GTP46_29020</name>
</gene>
<name>A0A6L8KH65_9BURK</name>
<dbReference type="EMBL" id="WWCN01000040">
    <property type="protein sequence ID" value="MYM26666.1"/>
    <property type="molecule type" value="Genomic_DNA"/>
</dbReference>
<feature type="domain" description="Suppressor of fused-like" evidence="1">
    <location>
        <begin position="86"/>
        <end position="262"/>
    </location>
</feature>
<keyword evidence="3" id="KW-1185">Reference proteome</keyword>
<evidence type="ECO:0000313" key="2">
    <source>
        <dbReference type="EMBL" id="MYM26666.1"/>
    </source>
</evidence>
<dbReference type="InterPro" id="IPR037181">
    <property type="entry name" value="SUFU_N"/>
</dbReference>
<sequence length="376" mass="41669">MREKHNEPIWQAVWWKKKVQGTSVKGSEPVLSVEESLWQQVDDARSRLFEQHFGPLPNDILKMMDLSGVWPGGGLYVIPTKIAGEPGFIYTTFGLSNPDMPTKVEMVDAQPTSNDSNGLRAVGFAGTLRQKAKVRPGTDRPGYGYELIILTKEKADWPLWLLQWATKAELGKDADLLGIVEQHQGLTVEQIGIGEGKFVNLLISKAHAPLPDYLDLPNGRMELLVATVITEDEMRWSMTNGRNNLLGELTKAGVGQISALDRSSVVCIEEPDFAQVESLEQAKALEAKGQLAKLLMFPAEFGGEDMAINVLYVPLRTVRQRTAHLQTLGAWVNEGAVNNLNVRPEYKGTSFVPSRIHMNASHSDSGEQRTLTLDVW</sequence>
<organism evidence="2 3">
    <name type="scientific">Duganella flavida</name>
    <dbReference type="NCBI Taxonomy" id="2692175"/>
    <lineage>
        <taxon>Bacteria</taxon>
        <taxon>Pseudomonadati</taxon>
        <taxon>Pseudomonadota</taxon>
        <taxon>Betaproteobacteria</taxon>
        <taxon>Burkholderiales</taxon>
        <taxon>Oxalobacteraceae</taxon>
        <taxon>Telluria group</taxon>
        <taxon>Duganella</taxon>
    </lineage>
</organism>
<evidence type="ECO:0000259" key="1">
    <source>
        <dbReference type="Pfam" id="PF05076"/>
    </source>
</evidence>
<dbReference type="SUPFAM" id="SSF103359">
    <property type="entry name" value="Suppressor of Fused, N-terminal domain"/>
    <property type="match status" value="1"/>
</dbReference>
<accession>A0A6L8KH65</accession>
<dbReference type="AlphaFoldDB" id="A0A6L8KH65"/>
<dbReference type="InterPro" id="IPR020941">
    <property type="entry name" value="SUFU-like_domain"/>
</dbReference>
<dbReference type="Pfam" id="PF05076">
    <property type="entry name" value="SUFU"/>
    <property type="match status" value="1"/>
</dbReference>
<comment type="caution">
    <text evidence="2">The sequence shown here is derived from an EMBL/GenBank/DDBJ whole genome shotgun (WGS) entry which is preliminary data.</text>
</comment>
<protein>
    <recommendedName>
        <fullName evidence="1">Suppressor of fused-like domain-containing protein</fullName>
    </recommendedName>
</protein>
<proteinExistence type="predicted"/>
<reference evidence="2 3" key="1">
    <citation type="submission" date="2019-12" db="EMBL/GenBank/DDBJ databases">
        <title>Novel species isolated from a subtropical stream in China.</title>
        <authorList>
            <person name="Lu H."/>
        </authorList>
    </citation>
    <scope>NUCLEOTIDE SEQUENCE [LARGE SCALE GENOMIC DNA]</scope>
    <source>
        <strain evidence="2 3">FT135W</strain>
    </source>
</reference>
<dbReference type="RefSeq" id="WP_161010095.1">
    <property type="nucleotide sequence ID" value="NZ_WWCN01000040.1"/>
</dbReference>
<dbReference type="Proteomes" id="UP000479335">
    <property type="component" value="Unassembled WGS sequence"/>
</dbReference>
<evidence type="ECO:0000313" key="3">
    <source>
        <dbReference type="Proteomes" id="UP000479335"/>
    </source>
</evidence>